<dbReference type="SUPFAM" id="SSF46785">
    <property type="entry name" value="Winged helix' DNA-binding domain"/>
    <property type="match status" value="1"/>
</dbReference>
<dbReference type="GO" id="GO:0043200">
    <property type="term" value="P:response to amino acid"/>
    <property type="evidence" value="ECO:0007669"/>
    <property type="project" value="TreeGrafter"/>
</dbReference>
<protein>
    <submittedName>
        <fullName evidence="5">Winged helix-turn-helix DNA-binding</fullName>
    </submittedName>
</protein>
<proteinExistence type="predicted"/>
<dbReference type="GO" id="GO:0006355">
    <property type="term" value="P:regulation of DNA-templated transcription"/>
    <property type="evidence" value="ECO:0007669"/>
    <property type="project" value="UniProtKB-ARBA"/>
</dbReference>
<dbReference type="PANTHER" id="PTHR30154">
    <property type="entry name" value="LEUCINE-RESPONSIVE REGULATORY PROTEIN"/>
    <property type="match status" value="1"/>
</dbReference>
<sequence length="164" mass="18777">MPHNLDEKDIKVLSQLQKNARASAHEISRRTHLSPNAVRARIRKLENKGYIKQYVAVLNRKMLDRRLMSITGISLASNSSENLKSFLEFINRVPEVSLCHHVSGTYDFLLQIFAIDMKDYHNLLVNKLGAFGEINGTFSFFVLNEVGTGHFVDLTHLLRRNNLN</sequence>
<evidence type="ECO:0000313" key="5">
    <source>
        <dbReference type="EMBL" id="SMD16519.1"/>
    </source>
</evidence>
<organism evidence="5 6">
    <name type="scientific">Pedobacter nyackensis</name>
    <dbReference type="NCBI Taxonomy" id="475255"/>
    <lineage>
        <taxon>Bacteria</taxon>
        <taxon>Pseudomonadati</taxon>
        <taxon>Bacteroidota</taxon>
        <taxon>Sphingobacteriia</taxon>
        <taxon>Sphingobacteriales</taxon>
        <taxon>Sphingobacteriaceae</taxon>
        <taxon>Pedobacter</taxon>
    </lineage>
</organism>
<dbReference type="GO" id="GO:0043565">
    <property type="term" value="F:sequence-specific DNA binding"/>
    <property type="evidence" value="ECO:0007669"/>
    <property type="project" value="InterPro"/>
</dbReference>
<dbReference type="Pfam" id="PF01037">
    <property type="entry name" value="AsnC_trans_reg"/>
    <property type="match status" value="1"/>
</dbReference>
<feature type="domain" description="HTH asnC-type" evidence="4">
    <location>
        <begin position="5"/>
        <end position="74"/>
    </location>
</feature>
<evidence type="ECO:0000256" key="1">
    <source>
        <dbReference type="ARBA" id="ARBA00023015"/>
    </source>
</evidence>
<dbReference type="Gene3D" id="1.10.10.10">
    <property type="entry name" value="Winged helix-like DNA-binding domain superfamily/Winged helix DNA-binding domain"/>
    <property type="match status" value="1"/>
</dbReference>
<dbReference type="PANTHER" id="PTHR30154:SF34">
    <property type="entry name" value="TRANSCRIPTIONAL REGULATOR AZLB"/>
    <property type="match status" value="1"/>
</dbReference>
<dbReference type="Pfam" id="PF13412">
    <property type="entry name" value="HTH_24"/>
    <property type="match status" value="1"/>
</dbReference>
<evidence type="ECO:0000313" key="6">
    <source>
        <dbReference type="Proteomes" id="UP000192678"/>
    </source>
</evidence>
<dbReference type="GO" id="GO:0005829">
    <property type="term" value="C:cytosol"/>
    <property type="evidence" value="ECO:0007669"/>
    <property type="project" value="TreeGrafter"/>
</dbReference>
<dbReference type="EMBL" id="FWYB01000020">
    <property type="protein sequence ID" value="SMD16519.1"/>
    <property type="molecule type" value="Genomic_DNA"/>
</dbReference>
<dbReference type="InterPro" id="IPR036388">
    <property type="entry name" value="WH-like_DNA-bd_sf"/>
</dbReference>
<keyword evidence="1" id="KW-0805">Transcription regulation</keyword>
<dbReference type="AlphaFoldDB" id="A0A1W2F3L4"/>
<reference evidence="5 6" key="1">
    <citation type="submission" date="2017-04" db="EMBL/GenBank/DDBJ databases">
        <authorList>
            <person name="Afonso C.L."/>
            <person name="Miller P.J."/>
            <person name="Scott M.A."/>
            <person name="Spackman E."/>
            <person name="Goraichik I."/>
            <person name="Dimitrov K.M."/>
            <person name="Suarez D.L."/>
            <person name="Swayne D.E."/>
        </authorList>
    </citation>
    <scope>NUCLEOTIDE SEQUENCE [LARGE SCALE GENOMIC DNA]</scope>
    <source>
        <strain evidence="5 6">DSM 19625</strain>
    </source>
</reference>
<dbReference type="RefSeq" id="WP_084292023.1">
    <property type="nucleotide sequence ID" value="NZ_FWYB01000020.1"/>
</dbReference>
<dbReference type="Gene3D" id="3.30.70.920">
    <property type="match status" value="1"/>
</dbReference>
<keyword evidence="3" id="KW-0804">Transcription</keyword>
<dbReference type="SMART" id="SM00344">
    <property type="entry name" value="HTH_ASNC"/>
    <property type="match status" value="1"/>
</dbReference>
<name>A0A1W2F3L4_9SPHI</name>
<dbReference type="InterPro" id="IPR000485">
    <property type="entry name" value="AsnC-type_HTH_dom"/>
</dbReference>
<evidence type="ECO:0000256" key="3">
    <source>
        <dbReference type="ARBA" id="ARBA00023163"/>
    </source>
</evidence>
<dbReference type="InterPro" id="IPR019887">
    <property type="entry name" value="Tscrpt_reg_AsnC/Lrp_C"/>
</dbReference>
<dbReference type="PROSITE" id="PS50956">
    <property type="entry name" value="HTH_ASNC_2"/>
    <property type="match status" value="1"/>
</dbReference>
<dbReference type="Proteomes" id="UP000192678">
    <property type="component" value="Unassembled WGS sequence"/>
</dbReference>
<dbReference type="OrthoDB" id="9800326at2"/>
<evidence type="ECO:0000256" key="2">
    <source>
        <dbReference type="ARBA" id="ARBA00023125"/>
    </source>
</evidence>
<dbReference type="STRING" id="475255.SAMN04488101_12031"/>
<accession>A0A1W2F3L4</accession>
<dbReference type="PRINTS" id="PR00033">
    <property type="entry name" value="HTHASNC"/>
</dbReference>
<keyword evidence="6" id="KW-1185">Reference proteome</keyword>
<evidence type="ECO:0000259" key="4">
    <source>
        <dbReference type="PROSITE" id="PS50956"/>
    </source>
</evidence>
<dbReference type="InterPro" id="IPR019888">
    <property type="entry name" value="Tscrpt_reg_AsnC-like"/>
</dbReference>
<dbReference type="CDD" id="cd00090">
    <property type="entry name" value="HTH_ARSR"/>
    <property type="match status" value="1"/>
</dbReference>
<keyword evidence="2 5" id="KW-0238">DNA-binding</keyword>
<dbReference type="InterPro" id="IPR011991">
    <property type="entry name" value="ArsR-like_HTH"/>
</dbReference>
<dbReference type="InterPro" id="IPR036390">
    <property type="entry name" value="WH_DNA-bd_sf"/>
</dbReference>
<gene>
    <name evidence="5" type="ORF">SAMN04488101_12031</name>
</gene>